<dbReference type="PANTHER" id="PTHR46986">
    <property type="entry name" value="ENDORIBONUCLEASE YBEY, CHLOROPLASTIC"/>
    <property type="match status" value="1"/>
</dbReference>
<dbReference type="PROSITE" id="PS01306">
    <property type="entry name" value="UPF0054"/>
    <property type="match status" value="1"/>
</dbReference>
<keyword evidence="7" id="KW-0690">Ribosome biogenesis</keyword>
<name>A0ABW1YAZ7_9DEIO</name>
<comment type="function">
    <text evidence="7">Single strand-specific metallo-endoribonuclease involved in late-stage 70S ribosome quality control and in maturation of the 3' terminus of the 16S rRNA.</text>
</comment>
<comment type="subcellular location">
    <subcellularLocation>
        <location evidence="7">Cytoplasm</location>
    </subcellularLocation>
</comment>
<feature type="binding site" evidence="7">
    <location>
        <position position="114"/>
    </location>
    <ligand>
        <name>Zn(2+)</name>
        <dbReference type="ChEBI" id="CHEBI:29105"/>
        <note>catalytic</note>
    </ligand>
</feature>
<sequence>MIDLVIEHAPPADLPAALEQSLGAVMRHFGLEGREVTVVLVDDPAIRALKAEHWGEDAPTDVLSFPAWEPGDPFMPPHLGDIIISLDTAARQAEARGHSLTREVALLASHGMTHLAGHDHPHADGLGFEEGAAGEEWQVFHDAWAAAQAALPAGA</sequence>
<keyword evidence="3 7" id="KW-0479">Metal-binding</keyword>
<reference evidence="9" key="1">
    <citation type="journal article" date="2019" name="Int. J. Syst. Evol. Microbiol.">
        <title>The Global Catalogue of Microorganisms (GCM) 10K type strain sequencing project: providing services to taxonomists for standard genome sequencing and annotation.</title>
        <authorList>
            <consortium name="The Broad Institute Genomics Platform"/>
            <consortium name="The Broad Institute Genome Sequencing Center for Infectious Disease"/>
            <person name="Wu L."/>
            <person name="Ma J."/>
        </authorList>
    </citation>
    <scope>NUCLEOTIDE SEQUENCE [LARGE SCALE GENOMIC DNA]</scope>
    <source>
        <strain evidence="9">CGMCC 1.15772</strain>
    </source>
</reference>
<dbReference type="PANTHER" id="PTHR46986:SF1">
    <property type="entry name" value="ENDORIBONUCLEASE YBEY, CHLOROPLASTIC"/>
    <property type="match status" value="1"/>
</dbReference>
<feature type="binding site" evidence="7">
    <location>
        <position position="110"/>
    </location>
    <ligand>
        <name>Zn(2+)</name>
        <dbReference type="ChEBI" id="CHEBI:29105"/>
        <note>catalytic</note>
    </ligand>
</feature>
<evidence type="ECO:0000256" key="5">
    <source>
        <dbReference type="ARBA" id="ARBA00022801"/>
    </source>
</evidence>
<dbReference type="Proteomes" id="UP001596297">
    <property type="component" value="Unassembled WGS sequence"/>
</dbReference>
<organism evidence="8 9">
    <name type="scientific">Deinococcus lacus</name>
    <dbReference type="NCBI Taxonomy" id="392561"/>
    <lineage>
        <taxon>Bacteria</taxon>
        <taxon>Thermotogati</taxon>
        <taxon>Deinococcota</taxon>
        <taxon>Deinococci</taxon>
        <taxon>Deinococcales</taxon>
        <taxon>Deinococcaceae</taxon>
        <taxon>Deinococcus</taxon>
    </lineage>
</organism>
<gene>
    <name evidence="7 8" type="primary">ybeY</name>
    <name evidence="8" type="ORF">ACFP81_03325</name>
</gene>
<proteinExistence type="inferred from homology"/>
<keyword evidence="5 7" id="KW-0378">Hydrolase</keyword>
<dbReference type="Gene3D" id="3.40.390.30">
    <property type="entry name" value="Metalloproteases ('zincins'), catalytic domain"/>
    <property type="match status" value="1"/>
</dbReference>
<evidence type="ECO:0000256" key="2">
    <source>
        <dbReference type="ARBA" id="ARBA00022722"/>
    </source>
</evidence>
<dbReference type="InterPro" id="IPR020549">
    <property type="entry name" value="YbeY_CS"/>
</dbReference>
<evidence type="ECO:0000313" key="8">
    <source>
        <dbReference type="EMBL" id="MFC6591153.1"/>
    </source>
</evidence>
<dbReference type="RefSeq" id="WP_380082162.1">
    <property type="nucleotide sequence ID" value="NZ_JBHSWD010000001.1"/>
</dbReference>
<feature type="binding site" evidence="7">
    <location>
        <position position="120"/>
    </location>
    <ligand>
        <name>Zn(2+)</name>
        <dbReference type="ChEBI" id="CHEBI:29105"/>
        <note>catalytic</note>
    </ligand>
</feature>
<dbReference type="InterPro" id="IPR002036">
    <property type="entry name" value="YbeY"/>
</dbReference>
<dbReference type="NCBIfam" id="TIGR00043">
    <property type="entry name" value="rRNA maturation RNase YbeY"/>
    <property type="match status" value="1"/>
</dbReference>
<dbReference type="SUPFAM" id="SSF55486">
    <property type="entry name" value="Metalloproteases ('zincins'), catalytic domain"/>
    <property type="match status" value="1"/>
</dbReference>
<keyword evidence="7" id="KW-0963">Cytoplasm</keyword>
<comment type="caution">
    <text evidence="8">The sequence shown here is derived from an EMBL/GenBank/DDBJ whole genome shotgun (WGS) entry which is preliminary data.</text>
</comment>
<dbReference type="Pfam" id="PF02130">
    <property type="entry name" value="YbeY"/>
    <property type="match status" value="1"/>
</dbReference>
<dbReference type="EMBL" id="JBHSWD010000001">
    <property type="protein sequence ID" value="MFC6591153.1"/>
    <property type="molecule type" value="Genomic_DNA"/>
</dbReference>
<keyword evidence="7" id="KW-0698">rRNA processing</keyword>
<accession>A0ABW1YAZ7</accession>
<evidence type="ECO:0000313" key="9">
    <source>
        <dbReference type="Proteomes" id="UP001596297"/>
    </source>
</evidence>
<evidence type="ECO:0000256" key="7">
    <source>
        <dbReference type="HAMAP-Rule" id="MF_00009"/>
    </source>
</evidence>
<evidence type="ECO:0000256" key="6">
    <source>
        <dbReference type="ARBA" id="ARBA00022833"/>
    </source>
</evidence>
<protein>
    <recommendedName>
        <fullName evidence="7">Endoribonuclease YbeY</fullName>
        <ecNumber evidence="7">3.1.-.-</ecNumber>
    </recommendedName>
</protein>
<dbReference type="InterPro" id="IPR023091">
    <property type="entry name" value="MetalPrtase_cat_dom_sf_prd"/>
</dbReference>
<dbReference type="EC" id="3.1.-.-" evidence="7"/>
<comment type="similarity">
    <text evidence="1 7">Belongs to the endoribonuclease YbeY family.</text>
</comment>
<comment type="cofactor">
    <cofactor evidence="7">
        <name>Zn(2+)</name>
        <dbReference type="ChEBI" id="CHEBI:29105"/>
    </cofactor>
    <text evidence="7">Binds 1 zinc ion.</text>
</comment>
<keyword evidence="6 7" id="KW-0862">Zinc</keyword>
<evidence type="ECO:0000256" key="1">
    <source>
        <dbReference type="ARBA" id="ARBA00010875"/>
    </source>
</evidence>
<evidence type="ECO:0000256" key="4">
    <source>
        <dbReference type="ARBA" id="ARBA00022759"/>
    </source>
</evidence>
<keyword evidence="9" id="KW-1185">Reference proteome</keyword>
<dbReference type="HAMAP" id="MF_00009">
    <property type="entry name" value="Endoribonucl_YbeY"/>
    <property type="match status" value="1"/>
</dbReference>
<keyword evidence="4 7" id="KW-0255">Endonuclease</keyword>
<keyword evidence="2 7" id="KW-0540">Nuclease</keyword>
<evidence type="ECO:0000256" key="3">
    <source>
        <dbReference type="ARBA" id="ARBA00022723"/>
    </source>
</evidence>